<sequence>MTLRDPEAGHATVLAAGSIGALVIVLVAALLLTSAVIASHQARAAADLSALAAARGSAPSCDEARRVARLHRATVHECRPDGAYVDVLVGVLPAGAAARFGEAQARARAGPETGEELSGGDDRTGP</sequence>
<reference evidence="4" key="1">
    <citation type="journal article" date="2019" name="Int. J. Syst. Evol. Microbiol.">
        <title>The Global Catalogue of Microorganisms (GCM) 10K type strain sequencing project: providing services to taxonomists for standard genome sequencing and annotation.</title>
        <authorList>
            <consortium name="The Broad Institute Genomics Platform"/>
            <consortium name="The Broad Institute Genome Sequencing Center for Infectious Disease"/>
            <person name="Wu L."/>
            <person name="Ma J."/>
        </authorList>
    </citation>
    <scope>NUCLEOTIDE SEQUENCE [LARGE SCALE GENOMIC DNA]</scope>
    <source>
        <strain evidence="4">NBRC 113072</strain>
    </source>
</reference>
<dbReference type="NCBIfam" id="TIGR03816">
    <property type="entry name" value="tadE_like_DECH"/>
    <property type="match status" value="1"/>
</dbReference>
<evidence type="ECO:0000256" key="2">
    <source>
        <dbReference type="SAM" id="Phobius"/>
    </source>
</evidence>
<protein>
    <recommendedName>
        <fullName evidence="5">Secretion/DNA translocation related TadE-like protein</fullName>
    </recommendedName>
</protein>
<accession>A0ABQ6IKC0</accession>
<evidence type="ECO:0000256" key="1">
    <source>
        <dbReference type="SAM" id="MobiDB-lite"/>
    </source>
</evidence>
<comment type="caution">
    <text evidence="3">The sequence shown here is derived from an EMBL/GenBank/DDBJ whole genome shotgun (WGS) entry which is preliminary data.</text>
</comment>
<organism evidence="3 4">
    <name type="scientific">Mobilicoccus caccae</name>
    <dbReference type="NCBI Taxonomy" id="1859295"/>
    <lineage>
        <taxon>Bacteria</taxon>
        <taxon>Bacillati</taxon>
        <taxon>Actinomycetota</taxon>
        <taxon>Actinomycetes</taxon>
        <taxon>Micrococcales</taxon>
        <taxon>Dermatophilaceae</taxon>
        <taxon>Mobilicoccus</taxon>
    </lineage>
</organism>
<gene>
    <name evidence="3" type="ORF">GCM10025883_03600</name>
</gene>
<dbReference type="InterPro" id="IPR021202">
    <property type="entry name" value="Rv3654c-like"/>
</dbReference>
<keyword evidence="4" id="KW-1185">Reference proteome</keyword>
<dbReference type="EMBL" id="BSUO01000001">
    <property type="protein sequence ID" value="GMA38315.1"/>
    <property type="molecule type" value="Genomic_DNA"/>
</dbReference>
<feature type="transmembrane region" description="Helical" evidence="2">
    <location>
        <begin position="12"/>
        <end position="33"/>
    </location>
</feature>
<keyword evidence="2" id="KW-0472">Membrane</keyword>
<dbReference type="Proteomes" id="UP001157126">
    <property type="component" value="Unassembled WGS sequence"/>
</dbReference>
<keyword evidence="2" id="KW-1133">Transmembrane helix</keyword>
<evidence type="ECO:0000313" key="4">
    <source>
        <dbReference type="Proteomes" id="UP001157126"/>
    </source>
</evidence>
<keyword evidence="2" id="KW-0812">Transmembrane</keyword>
<feature type="region of interest" description="Disordered" evidence="1">
    <location>
        <begin position="103"/>
        <end position="126"/>
    </location>
</feature>
<proteinExistence type="predicted"/>
<evidence type="ECO:0000313" key="3">
    <source>
        <dbReference type="EMBL" id="GMA38315.1"/>
    </source>
</evidence>
<name>A0ABQ6IKC0_9MICO</name>
<evidence type="ECO:0008006" key="5">
    <source>
        <dbReference type="Google" id="ProtNLM"/>
    </source>
</evidence>